<organism evidence="1 2">
    <name type="scientific">Scutellospora calospora</name>
    <dbReference type="NCBI Taxonomy" id="85575"/>
    <lineage>
        <taxon>Eukaryota</taxon>
        <taxon>Fungi</taxon>
        <taxon>Fungi incertae sedis</taxon>
        <taxon>Mucoromycota</taxon>
        <taxon>Glomeromycotina</taxon>
        <taxon>Glomeromycetes</taxon>
        <taxon>Diversisporales</taxon>
        <taxon>Gigasporaceae</taxon>
        <taxon>Scutellospora</taxon>
    </lineage>
</organism>
<proteinExistence type="predicted"/>
<gene>
    <name evidence="1" type="ORF">SCALOS_LOCUS11374</name>
</gene>
<accession>A0ACA9PUS6</accession>
<evidence type="ECO:0000313" key="2">
    <source>
        <dbReference type="Proteomes" id="UP000789860"/>
    </source>
</evidence>
<protein>
    <submittedName>
        <fullName evidence="1">8001_t:CDS:1</fullName>
    </submittedName>
</protein>
<dbReference type="Proteomes" id="UP000789860">
    <property type="component" value="Unassembled WGS sequence"/>
</dbReference>
<feature type="non-terminal residue" evidence="1">
    <location>
        <position position="149"/>
    </location>
</feature>
<comment type="caution">
    <text evidence="1">The sequence shown here is derived from an EMBL/GenBank/DDBJ whole genome shotgun (WGS) entry which is preliminary data.</text>
</comment>
<name>A0ACA9PUS6_9GLOM</name>
<evidence type="ECO:0000313" key="1">
    <source>
        <dbReference type="EMBL" id="CAG8724691.1"/>
    </source>
</evidence>
<reference evidence="1" key="1">
    <citation type="submission" date="2021-06" db="EMBL/GenBank/DDBJ databases">
        <authorList>
            <person name="Kallberg Y."/>
            <person name="Tangrot J."/>
            <person name="Rosling A."/>
        </authorList>
    </citation>
    <scope>NUCLEOTIDE SEQUENCE</scope>
    <source>
        <strain evidence="1">AU212A</strain>
    </source>
</reference>
<keyword evidence="2" id="KW-1185">Reference proteome</keyword>
<dbReference type="EMBL" id="CAJVPM010049270">
    <property type="protein sequence ID" value="CAG8724691.1"/>
    <property type="molecule type" value="Genomic_DNA"/>
</dbReference>
<sequence>MAFQGYSCERGIVHQLAKVEGAALIGTKVRAPLSKYEQVYVLPMENVLATKGTGVVSSVPSDSPDDYTALQDLKKKFTYYKIDPSWADFDPTPIINTPTYGDLVAPAVCKLKKINSQKDRVQLAEAKDIAYKEGFYNGTMLVGDFKGKP</sequence>